<reference evidence="1 2" key="1">
    <citation type="submission" date="2020-04" db="EMBL/GenBank/DDBJ databases">
        <title>Rhodospirillaceae bacterium KN72 isolated from deep sea.</title>
        <authorList>
            <person name="Zhang D.-C."/>
        </authorList>
    </citation>
    <scope>NUCLEOTIDE SEQUENCE [LARGE SCALE GENOMIC DNA]</scope>
    <source>
        <strain evidence="1 2">KN72</strain>
    </source>
</reference>
<comment type="caution">
    <text evidence="1">The sequence shown here is derived from an EMBL/GenBank/DDBJ whole genome shotgun (WGS) entry which is preliminary data.</text>
</comment>
<dbReference type="EMBL" id="JABBNT010000003">
    <property type="protein sequence ID" value="NMM45099.1"/>
    <property type="molecule type" value="Genomic_DNA"/>
</dbReference>
<dbReference type="RefSeq" id="WP_169625469.1">
    <property type="nucleotide sequence ID" value="NZ_JABBNT010000003.1"/>
</dbReference>
<organism evidence="1 2">
    <name type="scientific">Pacificispira spongiicola</name>
    <dbReference type="NCBI Taxonomy" id="2729598"/>
    <lineage>
        <taxon>Bacteria</taxon>
        <taxon>Pseudomonadati</taxon>
        <taxon>Pseudomonadota</taxon>
        <taxon>Alphaproteobacteria</taxon>
        <taxon>Rhodospirillales</taxon>
        <taxon>Rhodospirillaceae</taxon>
        <taxon>Pacificispira</taxon>
    </lineage>
</organism>
<accession>A0A7Y0HH48</accession>
<dbReference type="AlphaFoldDB" id="A0A7Y0HH48"/>
<gene>
    <name evidence="1" type="ORF">HH303_11460</name>
</gene>
<proteinExistence type="predicted"/>
<name>A0A7Y0HH48_9PROT</name>
<dbReference type="Proteomes" id="UP000539372">
    <property type="component" value="Unassembled WGS sequence"/>
</dbReference>
<evidence type="ECO:0000313" key="1">
    <source>
        <dbReference type="EMBL" id="NMM45099.1"/>
    </source>
</evidence>
<keyword evidence="2" id="KW-1185">Reference proteome</keyword>
<protein>
    <submittedName>
        <fullName evidence="1">Uncharacterized protein</fullName>
    </submittedName>
</protein>
<evidence type="ECO:0000313" key="2">
    <source>
        <dbReference type="Proteomes" id="UP000539372"/>
    </source>
</evidence>
<sequence>MIDTNSLTQTQDFDENDLLAAFADLGEEVQDALDWVDHAFGEIESEVADLAPVKATKALFALLFRRA</sequence>